<name>A0A2R5G1F2_9STRA</name>
<feature type="transmembrane region" description="Helical" evidence="2">
    <location>
        <begin position="368"/>
        <end position="388"/>
    </location>
</feature>
<evidence type="ECO:0000256" key="1">
    <source>
        <dbReference type="SAM" id="MobiDB-lite"/>
    </source>
</evidence>
<evidence type="ECO:0000313" key="3">
    <source>
        <dbReference type="EMBL" id="GBG24856.1"/>
    </source>
</evidence>
<keyword evidence="4" id="KW-1185">Reference proteome</keyword>
<sequence length="457" mass="51152">MAVPVSALAVAEAGVVAISAVLAHWLGEFEEFEEFHALSEVDDLDDEEGDAGDDNGDGDEHENGATTQGKDGQEREAKGTEDTPRKGPSLRERQRAERFELRKQECKWLETEMTEAAAAADAPAARKKRLEKVKDEIIGSRTLTREDQRVMLRKLMLIYLEKDEPELRGCNLTDVRARHPYPAWIPDMGGFPHLLGGTVILAALIALTWVSYYRPRNLFEIAGVPPFTLQDPRFGSFMLIAKRRGVDPAFGLSDVAEKELFAKLRDGNFRESYDMFGQAQGNVSSLWALLGLLSSVFGFYAVHVWVLVLASTLSRRLHAGLRSGLTALGVLLFVDGRAVIGYGAPVHSYDYVNQAPVLCWLTSWEKMWVFRCVLVPLVVAGCLMYASFTFEDMEERSLQNILNLLLDSTETEQYLFRAIEHCQQRREKRDEVQTTVQQARAQGAKSRFPSKSSKTSA</sequence>
<feature type="transmembrane region" description="Helical" evidence="2">
    <location>
        <begin position="6"/>
        <end position="26"/>
    </location>
</feature>
<evidence type="ECO:0000313" key="4">
    <source>
        <dbReference type="Proteomes" id="UP000241890"/>
    </source>
</evidence>
<keyword evidence="2" id="KW-0472">Membrane</keyword>
<gene>
    <name evidence="3" type="ORF">FCC1311_010742</name>
</gene>
<feature type="transmembrane region" description="Helical" evidence="2">
    <location>
        <begin position="325"/>
        <end position="344"/>
    </location>
</feature>
<feature type="region of interest" description="Disordered" evidence="1">
    <location>
        <begin position="430"/>
        <end position="457"/>
    </location>
</feature>
<dbReference type="AlphaFoldDB" id="A0A2R5G1F2"/>
<dbReference type="Proteomes" id="UP000241890">
    <property type="component" value="Unassembled WGS sequence"/>
</dbReference>
<feature type="transmembrane region" description="Helical" evidence="2">
    <location>
        <begin position="194"/>
        <end position="212"/>
    </location>
</feature>
<keyword evidence="2" id="KW-1133">Transmembrane helix</keyword>
<feature type="region of interest" description="Disordered" evidence="1">
    <location>
        <begin position="43"/>
        <end position="96"/>
    </location>
</feature>
<accession>A0A2R5G1F2</accession>
<feature type="compositionally biased region" description="Acidic residues" evidence="1">
    <location>
        <begin position="43"/>
        <end position="60"/>
    </location>
</feature>
<protein>
    <submittedName>
        <fullName evidence="3">Uncharacterized protein</fullName>
    </submittedName>
</protein>
<organism evidence="3 4">
    <name type="scientific">Hondaea fermentalgiana</name>
    <dbReference type="NCBI Taxonomy" id="2315210"/>
    <lineage>
        <taxon>Eukaryota</taxon>
        <taxon>Sar</taxon>
        <taxon>Stramenopiles</taxon>
        <taxon>Bigyra</taxon>
        <taxon>Labyrinthulomycetes</taxon>
        <taxon>Thraustochytrida</taxon>
        <taxon>Thraustochytriidae</taxon>
        <taxon>Hondaea</taxon>
    </lineage>
</organism>
<dbReference type="InParanoid" id="A0A2R5G1F2"/>
<proteinExistence type="predicted"/>
<feature type="compositionally biased region" description="Basic and acidic residues" evidence="1">
    <location>
        <begin position="71"/>
        <end position="96"/>
    </location>
</feature>
<reference evidence="3 4" key="1">
    <citation type="submission" date="2017-12" db="EMBL/GenBank/DDBJ databases">
        <title>Sequencing, de novo assembly and annotation of complete genome of a new Thraustochytrid species, strain FCC1311.</title>
        <authorList>
            <person name="Sedici K."/>
            <person name="Godart F."/>
            <person name="Aiese Cigliano R."/>
            <person name="Sanseverino W."/>
            <person name="Barakat M."/>
            <person name="Ortet P."/>
            <person name="Marechal E."/>
            <person name="Cagnac O."/>
            <person name="Amato A."/>
        </authorList>
    </citation>
    <scope>NUCLEOTIDE SEQUENCE [LARGE SCALE GENOMIC DNA]</scope>
</reference>
<dbReference type="EMBL" id="BEYU01000009">
    <property type="protein sequence ID" value="GBG24856.1"/>
    <property type="molecule type" value="Genomic_DNA"/>
</dbReference>
<evidence type="ECO:0000256" key="2">
    <source>
        <dbReference type="SAM" id="Phobius"/>
    </source>
</evidence>
<feature type="transmembrane region" description="Helical" evidence="2">
    <location>
        <begin position="286"/>
        <end position="313"/>
    </location>
</feature>
<keyword evidence="2" id="KW-0812">Transmembrane</keyword>
<comment type="caution">
    <text evidence="3">The sequence shown here is derived from an EMBL/GenBank/DDBJ whole genome shotgun (WGS) entry which is preliminary data.</text>
</comment>